<protein>
    <recommendedName>
        <fullName evidence="4">Beta-barrel assembly machine subunit BamF</fullName>
    </recommendedName>
</protein>
<evidence type="ECO:0000256" key="1">
    <source>
        <dbReference type="SAM" id="MobiDB-lite"/>
    </source>
</evidence>
<feature type="region of interest" description="Disordered" evidence="1">
    <location>
        <begin position="144"/>
        <end position="172"/>
    </location>
</feature>
<name>A0A0P1IDH4_9RHOB</name>
<dbReference type="Proteomes" id="UP000051260">
    <property type="component" value="Unassembled WGS sequence"/>
</dbReference>
<evidence type="ECO:0008006" key="4">
    <source>
        <dbReference type="Google" id="ProtNLM"/>
    </source>
</evidence>
<evidence type="ECO:0000313" key="3">
    <source>
        <dbReference type="Proteomes" id="UP000051260"/>
    </source>
</evidence>
<evidence type="ECO:0000313" key="2">
    <source>
        <dbReference type="EMBL" id="CUK07216.1"/>
    </source>
</evidence>
<gene>
    <name evidence="2" type="ORF">RUE5091_02907</name>
</gene>
<accession>A0A0P1IDH4</accession>
<organism evidence="2 3">
    <name type="scientific">Ruegeria denitrificans</name>
    <dbReference type="NCBI Taxonomy" id="1715692"/>
    <lineage>
        <taxon>Bacteria</taxon>
        <taxon>Pseudomonadati</taxon>
        <taxon>Pseudomonadota</taxon>
        <taxon>Alphaproteobacteria</taxon>
        <taxon>Rhodobacterales</taxon>
        <taxon>Roseobacteraceae</taxon>
        <taxon>Ruegeria</taxon>
    </lineage>
</organism>
<keyword evidence="3" id="KW-1185">Reference proteome</keyword>
<dbReference type="OrthoDB" id="7876689at2"/>
<dbReference type="AlphaFoldDB" id="A0A0P1IDH4"/>
<dbReference type="Pfam" id="PF11233">
    <property type="entry name" value="DUF3035"/>
    <property type="match status" value="1"/>
</dbReference>
<proteinExistence type="predicted"/>
<dbReference type="STRING" id="1715692.RUE5091_02907"/>
<sequence length="172" mass="18430">MRLPRSIFAVTLAFAVAGCSNIGLRHLEAPGDGPDEFSVMPVKPLTQPKDYQFLPAPTPGGANLTDPNPKADAVVALGGSEAALNPNAAIPASDGALVTASSRYGVPSNTRQVVDTEDAEFRRKQGRLTRLRLFKVDRYSQVYRRETLDANQQNESARRAGVETPSAPPADE</sequence>
<dbReference type="RefSeq" id="WP_058282596.1">
    <property type="nucleotide sequence ID" value="NZ_CYUD01000009.1"/>
</dbReference>
<dbReference type="InterPro" id="IPR021395">
    <property type="entry name" value="DUF3035"/>
</dbReference>
<dbReference type="EMBL" id="CYUD01000009">
    <property type="protein sequence ID" value="CUK07216.1"/>
    <property type="molecule type" value="Genomic_DNA"/>
</dbReference>
<dbReference type="PROSITE" id="PS51257">
    <property type="entry name" value="PROKAR_LIPOPROTEIN"/>
    <property type="match status" value="1"/>
</dbReference>
<reference evidence="3" key="1">
    <citation type="submission" date="2015-09" db="EMBL/GenBank/DDBJ databases">
        <authorList>
            <person name="Rodrigo-Torres L."/>
            <person name="Arahal D.R."/>
        </authorList>
    </citation>
    <scope>NUCLEOTIDE SEQUENCE [LARGE SCALE GENOMIC DNA]</scope>
    <source>
        <strain evidence="3">CECT 5091</strain>
    </source>
</reference>